<sequence>MQVKNSKGEVETMRYGPAMAAVEAGTHTIVNLDEDGKPKAEKSKAKKSDEKKSG</sequence>
<dbReference type="RefSeq" id="WP_170923153.1">
    <property type="nucleotide sequence ID" value="NZ_FWXR01000002.1"/>
</dbReference>
<dbReference type="STRING" id="937218.SAMN06297251_102131"/>
<feature type="compositionally biased region" description="Basic and acidic residues" evidence="1">
    <location>
        <begin position="34"/>
        <end position="54"/>
    </location>
</feature>
<reference evidence="2 3" key="1">
    <citation type="submission" date="2017-04" db="EMBL/GenBank/DDBJ databases">
        <authorList>
            <person name="Afonso C.L."/>
            <person name="Miller P.J."/>
            <person name="Scott M.A."/>
            <person name="Spackman E."/>
            <person name="Goraichik I."/>
            <person name="Dimitrov K.M."/>
            <person name="Suarez D.L."/>
            <person name="Swayne D.E."/>
        </authorList>
    </citation>
    <scope>NUCLEOTIDE SEQUENCE [LARGE SCALE GENOMIC DNA]</scope>
    <source>
        <strain evidence="2 3">CGMCC 1.10972</strain>
    </source>
</reference>
<accession>A0A1W1Z3I8</accession>
<evidence type="ECO:0000313" key="3">
    <source>
        <dbReference type="Proteomes" id="UP000192656"/>
    </source>
</evidence>
<dbReference type="AlphaFoldDB" id="A0A1W1Z3I8"/>
<feature type="region of interest" description="Disordered" evidence="1">
    <location>
        <begin position="26"/>
        <end position="54"/>
    </location>
</feature>
<name>A0A1W1Z3I8_9HYPH</name>
<gene>
    <name evidence="2" type="ORF">SAMN06297251_102131</name>
</gene>
<protein>
    <submittedName>
        <fullName evidence="2">Uncharacterized protein</fullName>
    </submittedName>
</protein>
<dbReference type="EMBL" id="FWXR01000002">
    <property type="protein sequence ID" value="SMC43005.1"/>
    <property type="molecule type" value="Genomic_DNA"/>
</dbReference>
<evidence type="ECO:0000256" key="1">
    <source>
        <dbReference type="SAM" id="MobiDB-lite"/>
    </source>
</evidence>
<organism evidence="2 3">
    <name type="scientific">Fulvimarina manganoxydans</name>
    <dbReference type="NCBI Taxonomy" id="937218"/>
    <lineage>
        <taxon>Bacteria</taxon>
        <taxon>Pseudomonadati</taxon>
        <taxon>Pseudomonadota</taxon>
        <taxon>Alphaproteobacteria</taxon>
        <taxon>Hyphomicrobiales</taxon>
        <taxon>Aurantimonadaceae</taxon>
        <taxon>Fulvimarina</taxon>
    </lineage>
</organism>
<proteinExistence type="predicted"/>
<keyword evidence="3" id="KW-1185">Reference proteome</keyword>
<evidence type="ECO:0000313" key="2">
    <source>
        <dbReference type="EMBL" id="SMC43005.1"/>
    </source>
</evidence>
<dbReference type="Proteomes" id="UP000192656">
    <property type="component" value="Unassembled WGS sequence"/>
</dbReference>